<protein>
    <recommendedName>
        <fullName evidence="2">Nbr1 FW domain-containing protein</fullName>
    </recommendedName>
</protein>
<dbReference type="EMBL" id="PZQS01000003">
    <property type="protein sequence ID" value="PVD33797.1"/>
    <property type="molecule type" value="Genomic_DNA"/>
</dbReference>
<organism evidence="3 4">
    <name type="scientific">Pomacea canaliculata</name>
    <name type="common">Golden apple snail</name>
    <dbReference type="NCBI Taxonomy" id="400727"/>
    <lineage>
        <taxon>Eukaryota</taxon>
        <taxon>Metazoa</taxon>
        <taxon>Spiralia</taxon>
        <taxon>Lophotrochozoa</taxon>
        <taxon>Mollusca</taxon>
        <taxon>Gastropoda</taxon>
        <taxon>Caenogastropoda</taxon>
        <taxon>Architaenioglossa</taxon>
        <taxon>Ampullarioidea</taxon>
        <taxon>Ampullariidae</taxon>
        <taxon>Pomacea</taxon>
    </lineage>
</organism>
<dbReference type="CDD" id="cd14349">
    <property type="entry name" value="UBA_CF106"/>
    <property type="match status" value="1"/>
</dbReference>
<dbReference type="Gene3D" id="1.10.8.10">
    <property type="entry name" value="DNA helicase RuvA subunit, C-terminal domain"/>
    <property type="match status" value="1"/>
</dbReference>
<dbReference type="PANTHER" id="PTHR20930:SF0">
    <property type="entry name" value="PROTEIN ILRUN"/>
    <property type="match status" value="1"/>
</dbReference>
<evidence type="ECO:0000313" key="4">
    <source>
        <dbReference type="Proteomes" id="UP000245119"/>
    </source>
</evidence>
<dbReference type="GO" id="GO:0043130">
    <property type="term" value="F:ubiquitin binding"/>
    <property type="evidence" value="ECO:0007669"/>
    <property type="project" value="TreeGrafter"/>
</dbReference>
<evidence type="ECO:0000256" key="1">
    <source>
        <dbReference type="SAM" id="MobiDB-lite"/>
    </source>
</evidence>
<feature type="domain" description="Nbr1 FW" evidence="2">
    <location>
        <begin position="81"/>
        <end position="178"/>
    </location>
</feature>
<feature type="compositionally biased region" description="Basic and acidic residues" evidence="1">
    <location>
        <begin position="266"/>
        <end position="277"/>
    </location>
</feature>
<dbReference type="InterPro" id="IPR039517">
    <property type="entry name" value="C6orf106_UBA-like"/>
</dbReference>
<evidence type="ECO:0000313" key="3">
    <source>
        <dbReference type="EMBL" id="PVD33797.1"/>
    </source>
</evidence>
<dbReference type="Proteomes" id="UP000245119">
    <property type="component" value="Linkage Group LG3"/>
</dbReference>
<gene>
    <name evidence="3" type="ORF">C0Q70_05058</name>
</gene>
<dbReference type="STRING" id="400727.A0A2T7PK87"/>
<dbReference type="OrthoDB" id="661148at2759"/>
<reference evidence="3 4" key="1">
    <citation type="submission" date="2018-04" db="EMBL/GenBank/DDBJ databases">
        <title>The genome of golden apple snail Pomacea canaliculata provides insight into stress tolerance and invasive adaptation.</title>
        <authorList>
            <person name="Liu C."/>
            <person name="Liu B."/>
            <person name="Ren Y."/>
            <person name="Zhang Y."/>
            <person name="Wang H."/>
            <person name="Li S."/>
            <person name="Jiang F."/>
            <person name="Yin L."/>
            <person name="Zhang G."/>
            <person name="Qian W."/>
            <person name="Fan W."/>
        </authorList>
    </citation>
    <scope>NUCLEOTIDE SEQUENCE [LARGE SCALE GENOMIC DNA]</scope>
    <source>
        <strain evidence="3">SZHN2017</strain>
        <tissue evidence="3">Muscle</tissue>
    </source>
</reference>
<dbReference type="Gene3D" id="2.60.40.10">
    <property type="entry name" value="Immunoglobulins"/>
    <property type="match status" value="1"/>
</dbReference>
<dbReference type="InterPro" id="IPR032350">
    <property type="entry name" value="Nbr1_FW"/>
</dbReference>
<dbReference type="GO" id="GO:0016236">
    <property type="term" value="P:macroautophagy"/>
    <property type="evidence" value="ECO:0007669"/>
    <property type="project" value="TreeGrafter"/>
</dbReference>
<dbReference type="OMA" id="LESCNWN"/>
<name>A0A2T7PK87_POMCA</name>
<evidence type="ECO:0000259" key="2">
    <source>
        <dbReference type="Pfam" id="PF16158"/>
    </source>
</evidence>
<dbReference type="InterPro" id="IPR009060">
    <property type="entry name" value="UBA-like_sf"/>
</dbReference>
<accession>A0A2T7PK87</accession>
<dbReference type="PANTHER" id="PTHR20930">
    <property type="entry name" value="OVARIAN CARCINOMA ANTIGEN CA125-RELATED"/>
    <property type="match status" value="1"/>
</dbReference>
<feature type="region of interest" description="Disordered" evidence="1">
    <location>
        <begin position="238"/>
        <end position="277"/>
    </location>
</feature>
<proteinExistence type="predicted"/>
<dbReference type="SUPFAM" id="SSF46934">
    <property type="entry name" value="UBA-like"/>
    <property type="match status" value="1"/>
</dbReference>
<dbReference type="FunFam" id="1.10.8.10:FF:000015">
    <property type="entry name" value="Chromosome 6 C6orf106 homolog"/>
    <property type="match status" value="1"/>
</dbReference>
<dbReference type="AlphaFoldDB" id="A0A2T7PK87"/>
<comment type="caution">
    <text evidence="3">The sequence shown here is derived from an EMBL/GenBank/DDBJ whole genome shotgun (WGS) entry which is preliminary data.</text>
</comment>
<dbReference type="CDD" id="cd14947">
    <property type="entry name" value="NBR1_like"/>
    <property type="match status" value="1"/>
</dbReference>
<dbReference type="GO" id="GO:0000407">
    <property type="term" value="C:phagophore assembly site"/>
    <property type="evidence" value="ECO:0007669"/>
    <property type="project" value="TreeGrafter"/>
</dbReference>
<sequence>MDVDSDLDGKLLQQFSSMGTTDREVLISEFQKLLGNKLNPECCAFFLDMNNWNLQAAIGSYYDFEQPSVVLPSMALVKDVTIGEGESVPPRTKFLKTWRIQNTGTEAWPPGCSLRFCGGDNMGVTDWCIVDALAPGEIYDLSIEMTSPMCTGVYQGQWRMSTPTGHYFGEIIWVIVTVEENGLLGLTQQMSRFGNFGPQGQFDDSRLYSPSQMALVPVTSAGTASTLHSENPCASTISDITSQEPSSMPASSAERWLFQSSADVAPHTDHSQDTEMS</sequence>
<dbReference type="InterPro" id="IPR013783">
    <property type="entry name" value="Ig-like_fold"/>
</dbReference>
<keyword evidence="4" id="KW-1185">Reference proteome</keyword>
<dbReference type="Pfam" id="PF16158">
    <property type="entry name" value="N_BRCA1_IG"/>
    <property type="match status" value="1"/>
</dbReference>
<dbReference type="Pfam" id="PF14555">
    <property type="entry name" value="UBA_4"/>
    <property type="match status" value="1"/>
</dbReference>
<feature type="compositionally biased region" description="Polar residues" evidence="1">
    <location>
        <begin position="238"/>
        <end position="250"/>
    </location>
</feature>